<gene>
    <name evidence="1" type="ORF">BC751_3542</name>
</gene>
<evidence type="ECO:0000313" key="2">
    <source>
        <dbReference type="Proteomes" id="UP000292209"/>
    </source>
</evidence>
<name>A0A4Q7PC82_9BACT</name>
<evidence type="ECO:0000313" key="1">
    <source>
        <dbReference type="EMBL" id="RZS97914.1"/>
    </source>
</evidence>
<dbReference type="Proteomes" id="UP000292209">
    <property type="component" value="Unassembled WGS sequence"/>
</dbReference>
<accession>A0A4Q7PC82</accession>
<comment type="caution">
    <text evidence="1">The sequence shown here is derived from an EMBL/GenBank/DDBJ whole genome shotgun (WGS) entry which is preliminary data.</text>
</comment>
<reference evidence="1 2" key="1">
    <citation type="submission" date="2019-02" db="EMBL/GenBank/DDBJ databases">
        <title>Genomic Encyclopedia of Archaeal and Bacterial Type Strains, Phase II (KMG-II): from individual species to whole genera.</title>
        <authorList>
            <person name="Goeker M."/>
        </authorList>
    </citation>
    <scope>NUCLEOTIDE SEQUENCE [LARGE SCALE GENOMIC DNA]</scope>
    <source>
        <strain evidence="1 2">DSM 21411</strain>
    </source>
</reference>
<keyword evidence="2" id="KW-1185">Reference proteome</keyword>
<proteinExistence type="predicted"/>
<dbReference type="EMBL" id="SGXG01000001">
    <property type="protein sequence ID" value="RZS97914.1"/>
    <property type="molecule type" value="Genomic_DNA"/>
</dbReference>
<organism evidence="1 2">
    <name type="scientific">Cecembia calidifontis</name>
    <dbReference type="NCBI Taxonomy" id="1187080"/>
    <lineage>
        <taxon>Bacteria</taxon>
        <taxon>Pseudomonadati</taxon>
        <taxon>Bacteroidota</taxon>
        <taxon>Cytophagia</taxon>
        <taxon>Cytophagales</taxon>
        <taxon>Cyclobacteriaceae</taxon>
        <taxon>Cecembia</taxon>
    </lineage>
</organism>
<dbReference type="AlphaFoldDB" id="A0A4Q7PC82"/>
<protein>
    <submittedName>
        <fullName evidence="1">Uncharacterized protein</fullName>
    </submittedName>
</protein>
<sequence length="57" mass="6308">MVSPNSWIEYGDKINPLSTSKLIASKVGSGYKLNGFGVGVHWFAIIQDWNDVIGIHF</sequence>